<evidence type="ECO:0000256" key="1">
    <source>
        <dbReference type="ARBA" id="ARBA00000127"/>
    </source>
</evidence>
<evidence type="ECO:0000256" key="7">
    <source>
        <dbReference type="ARBA" id="ARBA00022485"/>
    </source>
</evidence>
<dbReference type="InterPro" id="IPR040923">
    <property type="entry name" value="HpdC_C"/>
</dbReference>
<evidence type="ECO:0000313" key="16">
    <source>
        <dbReference type="EMBL" id="PPK83348.1"/>
    </source>
</evidence>
<reference evidence="16 17" key="1">
    <citation type="submission" date="2018-02" db="EMBL/GenBank/DDBJ databases">
        <title>Genomic Encyclopedia of Archaeal and Bacterial Type Strains, Phase II (KMG-II): from individual species to whole genera.</title>
        <authorList>
            <person name="Goeker M."/>
        </authorList>
    </citation>
    <scope>NUCLEOTIDE SEQUENCE [LARGE SCALE GENOMIC DNA]</scope>
    <source>
        <strain evidence="16 17">DSM 3808</strain>
    </source>
</reference>
<dbReference type="Pfam" id="PF18671">
    <property type="entry name" value="4HPAD_g_N"/>
    <property type="match status" value="1"/>
</dbReference>
<evidence type="ECO:0000256" key="4">
    <source>
        <dbReference type="ARBA" id="ARBA00008904"/>
    </source>
</evidence>
<evidence type="ECO:0000256" key="12">
    <source>
        <dbReference type="ARBA" id="ARBA00029987"/>
    </source>
</evidence>
<keyword evidence="8" id="KW-0479">Metal-binding</keyword>
<evidence type="ECO:0000256" key="3">
    <source>
        <dbReference type="ARBA" id="ARBA00001966"/>
    </source>
</evidence>
<keyword evidence="9" id="KW-0408">Iron</keyword>
<evidence type="ECO:0000259" key="15">
    <source>
        <dbReference type="Pfam" id="PF18671"/>
    </source>
</evidence>
<protein>
    <recommendedName>
        <fullName evidence="6">4-hydroxyphenylacetate decarboxylase small subunit</fullName>
        <ecNumber evidence="5">4.1.1.83</ecNumber>
    </recommendedName>
    <alternativeName>
        <fullName evidence="12">4-hydroxyphenylacetate decarboxylase gamma subunit</fullName>
    </alternativeName>
    <alternativeName>
        <fullName evidence="13">p-hydroxyphenylacetate decarboxylase small subunit</fullName>
    </alternativeName>
</protein>
<keyword evidence="10" id="KW-0411">Iron-sulfur</keyword>
<dbReference type="GO" id="GO:0046872">
    <property type="term" value="F:metal ion binding"/>
    <property type="evidence" value="ECO:0007669"/>
    <property type="project" value="UniProtKB-KW"/>
</dbReference>
<evidence type="ECO:0000313" key="17">
    <source>
        <dbReference type="Proteomes" id="UP000237749"/>
    </source>
</evidence>
<comment type="catalytic activity">
    <reaction evidence="1">
        <text>4-hydroxyphenylacetate + H(+) = 4-methylphenol + CO2</text>
        <dbReference type="Rhea" id="RHEA:22732"/>
        <dbReference type="ChEBI" id="CHEBI:15378"/>
        <dbReference type="ChEBI" id="CHEBI:16526"/>
        <dbReference type="ChEBI" id="CHEBI:17847"/>
        <dbReference type="ChEBI" id="CHEBI:48999"/>
        <dbReference type="EC" id="4.1.1.83"/>
    </reaction>
    <physiologicalReaction direction="left-to-right" evidence="1">
        <dbReference type="Rhea" id="RHEA:22733"/>
    </physiologicalReaction>
</comment>
<evidence type="ECO:0000256" key="2">
    <source>
        <dbReference type="ARBA" id="ARBA00001088"/>
    </source>
</evidence>
<evidence type="ECO:0000256" key="5">
    <source>
        <dbReference type="ARBA" id="ARBA00012283"/>
    </source>
</evidence>
<feature type="domain" description="4-hydroxyphenylacetate decarboxylase small gamma subunit C-terminal" evidence="14">
    <location>
        <begin position="43"/>
        <end position="82"/>
    </location>
</feature>
<dbReference type="EC" id="4.1.1.83" evidence="5"/>
<dbReference type="InterPro" id="IPR053727">
    <property type="entry name" value="HPA_decarboxylase_ss_sf"/>
</dbReference>
<gene>
    <name evidence="16" type="ORF">BXY41_101411</name>
</gene>
<keyword evidence="7" id="KW-0004">4Fe-4S</keyword>
<dbReference type="AlphaFoldDB" id="A0A2S6HZ65"/>
<dbReference type="Pfam" id="PF18524">
    <property type="entry name" value="HPIP_like"/>
    <property type="match status" value="1"/>
</dbReference>
<evidence type="ECO:0000256" key="8">
    <source>
        <dbReference type="ARBA" id="ARBA00022723"/>
    </source>
</evidence>
<comment type="similarity">
    <text evidence="4">Belongs to the HPA decarboxylase small subunit family.</text>
</comment>
<dbReference type="Gene3D" id="2.20.70.100">
    <property type="match status" value="2"/>
</dbReference>
<dbReference type="Proteomes" id="UP000237749">
    <property type="component" value="Unassembled WGS sequence"/>
</dbReference>
<evidence type="ECO:0000256" key="13">
    <source>
        <dbReference type="ARBA" id="ARBA00032959"/>
    </source>
</evidence>
<dbReference type="EMBL" id="PTJA01000001">
    <property type="protein sequence ID" value="PPK83348.1"/>
    <property type="molecule type" value="Genomic_DNA"/>
</dbReference>
<evidence type="ECO:0000256" key="10">
    <source>
        <dbReference type="ARBA" id="ARBA00023014"/>
    </source>
</evidence>
<evidence type="ECO:0000256" key="11">
    <source>
        <dbReference type="ARBA" id="ARBA00023239"/>
    </source>
</evidence>
<dbReference type="GO" id="GO:0051539">
    <property type="term" value="F:4 iron, 4 sulfur cluster binding"/>
    <property type="evidence" value="ECO:0007669"/>
    <property type="project" value="UniProtKB-KW"/>
</dbReference>
<dbReference type="OrthoDB" id="3186521at2"/>
<proteinExistence type="inferred from homology"/>
<dbReference type="InterPro" id="IPR041125">
    <property type="entry name" value="4HPAD_g_N"/>
</dbReference>
<dbReference type="GO" id="GO:0043722">
    <property type="term" value="F:4-hydroxyphenylacetate decarboxylase activity"/>
    <property type="evidence" value="ECO:0007669"/>
    <property type="project" value="UniProtKB-EC"/>
</dbReference>
<comment type="catalytic activity">
    <reaction evidence="2">
        <text>3,4-dihydroxyphenylacetate + H(+) = 4-methylcatechol + CO2</text>
        <dbReference type="Rhea" id="RHEA:62556"/>
        <dbReference type="ChEBI" id="CHEBI:15378"/>
        <dbReference type="ChEBI" id="CHEBI:16526"/>
        <dbReference type="ChEBI" id="CHEBI:17254"/>
        <dbReference type="ChEBI" id="CHEBI:17612"/>
        <dbReference type="EC" id="4.1.1.83"/>
    </reaction>
    <physiologicalReaction direction="left-to-right" evidence="2">
        <dbReference type="Rhea" id="RHEA:62557"/>
    </physiologicalReaction>
</comment>
<evidence type="ECO:0000259" key="14">
    <source>
        <dbReference type="Pfam" id="PF18524"/>
    </source>
</evidence>
<name>A0A2S6HZ65_9FIRM</name>
<comment type="caution">
    <text evidence="16">The sequence shown here is derived from an EMBL/GenBank/DDBJ whole genome shotgun (WGS) entry which is preliminary data.</text>
</comment>
<sequence length="91" mass="10232">MKHVKCVNFLNLDCEKGMCALSKAIVPIDGEGSDACQSYQPAPECGNCRHFYDGDKYGMGMCKGYEKENWAYATCGAFSCEKYESRRYQEA</sequence>
<organism evidence="16 17">
    <name type="scientific">Lacrimispora xylanisolvens</name>
    <dbReference type="NCBI Taxonomy" id="384636"/>
    <lineage>
        <taxon>Bacteria</taxon>
        <taxon>Bacillati</taxon>
        <taxon>Bacillota</taxon>
        <taxon>Clostridia</taxon>
        <taxon>Lachnospirales</taxon>
        <taxon>Lachnospiraceae</taxon>
        <taxon>Lacrimispora</taxon>
    </lineage>
</organism>
<feature type="domain" description="4-hydroxyphenylacetate decarboxylase small gamma subunit N-terminal" evidence="15">
    <location>
        <begin position="1"/>
        <end position="31"/>
    </location>
</feature>
<comment type="cofactor">
    <cofactor evidence="3">
        <name>[4Fe-4S] cluster</name>
        <dbReference type="ChEBI" id="CHEBI:49883"/>
    </cofactor>
</comment>
<dbReference type="RefSeq" id="WP_104434045.1">
    <property type="nucleotide sequence ID" value="NZ_PTJA01000001.1"/>
</dbReference>
<keyword evidence="11" id="KW-0456">Lyase</keyword>
<accession>A0A2S6HZ65</accession>
<dbReference type="NCBIfam" id="NF033716">
    <property type="entry name" value="glycyl_HPDL_Sma"/>
    <property type="match status" value="1"/>
</dbReference>
<evidence type="ECO:0000256" key="6">
    <source>
        <dbReference type="ARBA" id="ARBA00013463"/>
    </source>
</evidence>
<keyword evidence="17" id="KW-1185">Reference proteome</keyword>
<evidence type="ECO:0000256" key="9">
    <source>
        <dbReference type="ARBA" id="ARBA00023004"/>
    </source>
</evidence>